<organism evidence="1 2">
    <name type="scientific">Colletotrichum truncatum</name>
    <name type="common">Anthracnose fungus</name>
    <name type="synonym">Colletotrichum capsici</name>
    <dbReference type="NCBI Taxonomy" id="5467"/>
    <lineage>
        <taxon>Eukaryota</taxon>
        <taxon>Fungi</taxon>
        <taxon>Dikarya</taxon>
        <taxon>Ascomycota</taxon>
        <taxon>Pezizomycotina</taxon>
        <taxon>Sordariomycetes</taxon>
        <taxon>Hypocreomycetidae</taxon>
        <taxon>Glomerellales</taxon>
        <taxon>Glomerellaceae</taxon>
        <taxon>Colletotrichum</taxon>
        <taxon>Colletotrichum truncatum species complex</taxon>
    </lineage>
</organism>
<comment type="caution">
    <text evidence="1">The sequence shown here is derived from an EMBL/GenBank/DDBJ whole genome shotgun (WGS) entry which is preliminary data.</text>
</comment>
<reference evidence="1 2" key="1">
    <citation type="journal article" date="2020" name="Phytopathology">
        <title>Genome Sequence Resources of Colletotrichum truncatum, C. plurivorum, C. musicola, and C. sojae: Four Species Pathogenic to Soybean (Glycine max).</title>
        <authorList>
            <person name="Rogerio F."/>
            <person name="Boufleur T.R."/>
            <person name="Ciampi-Guillardi M."/>
            <person name="Sukno S.A."/>
            <person name="Thon M.R."/>
            <person name="Massola Junior N.S."/>
            <person name="Baroncelli R."/>
        </authorList>
    </citation>
    <scope>NUCLEOTIDE SEQUENCE [LARGE SCALE GENOMIC DNA]</scope>
    <source>
        <strain evidence="1 2">CMES1059</strain>
    </source>
</reference>
<evidence type="ECO:0000313" key="2">
    <source>
        <dbReference type="Proteomes" id="UP000805649"/>
    </source>
</evidence>
<keyword evidence="2" id="KW-1185">Reference proteome</keyword>
<gene>
    <name evidence="1" type="ORF">CTRU02_210974</name>
</gene>
<accession>A0ACC3YQI6</accession>
<dbReference type="EMBL" id="VUJX02000007">
    <property type="protein sequence ID" value="KAL0934175.1"/>
    <property type="molecule type" value="Genomic_DNA"/>
</dbReference>
<proteinExistence type="predicted"/>
<protein>
    <submittedName>
        <fullName evidence="1">RanGTP-binding protein</fullName>
    </submittedName>
</protein>
<evidence type="ECO:0000313" key="1">
    <source>
        <dbReference type="EMBL" id="KAL0934175.1"/>
    </source>
</evidence>
<name>A0ACC3YQI6_COLTU</name>
<sequence>MDALLAKLGAQAMNMAIRSGIALTSTYAFSQCSRLMKTVDDRGVVSPAIDLIEFKSGRGNAFLESALPLAKGLHQDIIALGRRVEHAAEAGEAPCGSSKGSTDGEQQLGELKAIINDMKDLLARIDRDIPLLHMAITASGESLNSSMSPSISPSRLLQAGMFLTFGDTQYAADPSRPVQVGPAFTLSLYMLFLGHSTTRPEARPQQGAQSPQTPQTPQRSFLGEPRNSYGFDEDQRKPVWQEVIHKARVRLCRTPMGHVFDADKGFQPPQRMKENFGPSDHFGSSHSRGHHNEYAYHLEIIEDLDDGRAHDDSGQAAPYDEISCAGIRESIPIHQISKIFYADTGRILNIGSDGLDNNPILLLKRDALAKPPSQIQKEMMAYRDDNISNTGAGSESSSDEQEDVDRQLREESAALDVLDELPKLPTAPPRRQFPSHLDPEWIALEVFEEDYMESSDTEDEDFVEEEGKLLAGPALAFNAAAPKVDTRPTRSSLDSNLVAQIQNMSLHSSPSTRDMHMPSRPSHQRLAHHRVDNSDSFVQRSPFGAVTTSLSLMEMLIRLTSLQEFQQASHLTIHDHILTFFLEETSTTGLKGEERLRARTEAKRRVGFDPYTDTPSR</sequence>
<dbReference type="Proteomes" id="UP000805649">
    <property type="component" value="Unassembled WGS sequence"/>
</dbReference>